<evidence type="ECO:0000313" key="2">
    <source>
        <dbReference type="EMBL" id="AQQ15487.1"/>
    </source>
</evidence>
<feature type="transmembrane region" description="Helical" evidence="1">
    <location>
        <begin position="263"/>
        <end position="282"/>
    </location>
</feature>
<evidence type="ECO:0000256" key="1">
    <source>
        <dbReference type="SAM" id="Phobius"/>
    </source>
</evidence>
<dbReference type="Proteomes" id="UP000217209">
    <property type="component" value="Chromosome"/>
</dbReference>
<reference evidence="2 3" key="1">
    <citation type="submission" date="2016-12" db="EMBL/GenBank/DDBJ databases">
        <authorList>
            <person name="Song W.-J."/>
            <person name="Kurnit D.M."/>
        </authorList>
    </citation>
    <scope>NUCLEOTIDE SEQUENCE [LARGE SCALE GENOMIC DNA]</scope>
    <source>
        <strain evidence="2 3">DSM 30827</strain>
    </source>
</reference>
<feature type="transmembrane region" description="Helical" evidence="1">
    <location>
        <begin position="329"/>
        <end position="348"/>
    </location>
</feature>
<keyword evidence="1" id="KW-1133">Transmembrane helix</keyword>
<sequence length="354" mass="36506">MGALKGASISWWACIHAFTLGALTTAVIGYSTHFTAALTRGPLQALWPLAVKIALLQGALIVMLLRPAWTTVHTMAACLIAAVMLWHATTLARMHRKAFANHLATTSWSYVIAALLLALAIGFAIAAQFVDRHDPLIAAHARSAVWGFGWITLVGTVITFLPTVAGVPMVSRFQHARIFAAYGVLVVGASACIAAGWSRTGGVFLAGAAVVSAWVLFPTITQVIRADASLNAASLHITCGILWVLACMIGDAVALIAGSTARLGTAGALLALLGAGFAQSVLGATSQLVPVLTGSAAARDRLAAGLCFRAAMLNFGGLIAIAVSPAAGAAFMAAAIIWHVIALSTSIVKVKRNV</sequence>
<proteinExistence type="predicted"/>
<dbReference type="AlphaFoldDB" id="A0A1Q2HX99"/>
<dbReference type="EMBL" id="CP019688">
    <property type="protein sequence ID" value="AQQ15487.1"/>
    <property type="molecule type" value="Genomic_DNA"/>
</dbReference>
<feature type="transmembrane region" description="Helical" evidence="1">
    <location>
        <begin position="147"/>
        <end position="167"/>
    </location>
</feature>
<evidence type="ECO:0008006" key="4">
    <source>
        <dbReference type="Google" id="ProtNLM"/>
    </source>
</evidence>
<keyword evidence="3" id="KW-1185">Reference proteome</keyword>
<name>A0A1Q2HX99_9CORY</name>
<evidence type="ECO:0000313" key="3">
    <source>
        <dbReference type="Proteomes" id="UP000217209"/>
    </source>
</evidence>
<feature type="transmembrane region" description="Helical" evidence="1">
    <location>
        <begin position="179"/>
        <end position="197"/>
    </location>
</feature>
<dbReference type="KEGG" id="cgv:CGLAU_07660"/>
<protein>
    <recommendedName>
        <fullName evidence="4">NnrS protein</fullName>
    </recommendedName>
</protein>
<organism evidence="2 3">
    <name type="scientific">Corynebacterium glaucum</name>
    <dbReference type="NCBI Taxonomy" id="187491"/>
    <lineage>
        <taxon>Bacteria</taxon>
        <taxon>Bacillati</taxon>
        <taxon>Actinomycetota</taxon>
        <taxon>Actinomycetes</taxon>
        <taxon>Mycobacteriales</taxon>
        <taxon>Corynebacteriaceae</taxon>
        <taxon>Corynebacterium</taxon>
    </lineage>
</organism>
<feature type="transmembrane region" description="Helical" evidence="1">
    <location>
        <begin position="6"/>
        <end position="33"/>
    </location>
</feature>
<keyword evidence="1" id="KW-0472">Membrane</keyword>
<feature type="transmembrane region" description="Helical" evidence="1">
    <location>
        <begin position="108"/>
        <end position="127"/>
    </location>
</feature>
<accession>A0A1Q2HX99</accession>
<gene>
    <name evidence="2" type="ORF">CGLAU_07660</name>
</gene>
<feature type="transmembrane region" description="Helical" evidence="1">
    <location>
        <begin position="233"/>
        <end position="257"/>
    </location>
</feature>
<feature type="transmembrane region" description="Helical" evidence="1">
    <location>
        <begin position="203"/>
        <end position="221"/>
    </location>
</feature>
<feature type="transmembrane region" description="Helical" evidence="1">
    <location>
        <begin position="45"/>
        <end position="65"/>
    </location>
</feature>
<dbReference type="RefSeq" id="WP_232507076.1">
    <property type="nucleotide sequence ID" value="NZ_CP019688.1"/>
</dbReference>
<feature type="transmembrane region" description="Helical" evidence="1">
    <location>
        <begin position="71"/>
        <end position="88"/>
    </location>
</feature>
<keyword evidence="1" id="KW-0812">Transmembrane</keyword>